<dbReference type="EMBL" id="CAJNOO010000134">
    <property type="protein sequence ID" value="CAF0820690.1"/>
    <property type="molecule type" value="Genomic_DNA"/>
</dbReference>
<evidence type="ECO:0000256" key="1">
    <source>
        <dbReference type="SAM" id="Phobius"/>
    </source>
</evidence>
<dbReference type="AlphaFoldDB" id="A0A813U4I4"/>
<comment type="caution">
    <text evidence="2">The sequence shown here is derived from an EMBL/GenBank/DDBJ whole genome shotgun (WGS) entry which is preliminary data.</text>
</comment>
<evidence type="ECO:0000313" key="3">
    <source>
        <dbReference type="Proteomes" id="UP000663882"/>
    </source>
</evidence>
<sequence length="236" mass="26283">MQPTYLYTSEFDKEMQWRSKFSIVIPIIIGFLQMILTFAIIGLEIASVVISPVTGTLYAGFWLSIIFTVSWVAMFTLVCCHRSRKCALYVFFISILCAAAAITLIVLDALFIGDIEKCFFANAICRDLESSYTRQSGIPLGRKVQVLKAQLAMAAALLATALLYMLLFILASMGSRSKKNRVVIENSQLPAQVTRQHDKQSPSPTWKAASVPVTYEPSQLECPHCGTSIRLAQKKR</sequence>
<feature type="transmembrane region" description="Helical" evidence="1">
    <location>
        <begin position="21"/>
        <end position="50"/>
    </location>
</feature>
<feature type="transmembrane region" description="Helical" evidence="1">
    <location>
        <begin position="149"/>
        <end position="171"/>
    </location>
</feature>
<proteinExistence type="predicted"/>
<dbReference type="Proteomes" id="UP000663882">
    <property type="component" value="Unassembled WGS sequence"/>
</dbReference>
<feature type="transmembrane region" description="Helical" evidence="1">
    <location>
        <begin position="86"/>
        <end position="107"/>
    </location>
</feature>
<evidence type="ECO:0000313" key="2">
    <source>
        <dbReference type="EMBL" id="CAF0820690.1"/>
    </source>
</evidence>
<accession>A0A813U4I4</accession>
<gene>
    <name evidence="2" type="ORF">RFH988_LOCUS4924</name>
</gene>
<keyword evidence="1" id="KW-0812">Transmembrane</keyword>
<keyword evidence="1" id="KW-1133">Transmembrane helix</keyword>
<keyword evidence="1" id="KW-0472">Membrane</keyword>
<organism evidence="2 3">
    <name type="scientific">Rotaria sordida</name>
    <dbReference type="NCBI Taxonomy" id="392033"/>
    <lineage>
        <taxon>Eukaryota</taxon>
        <taxon>Metazoa</taxon>
        <taxon>Spiralia</taxon>
        <taxon>Gnathifera</taxon>
        <taxon>Rotifera</taxon>
        <taxon>Eurotatoria</taxon>
        <taxon>Bdelloidea</taxon>
        <taxon>Philodinida</taxon>
        <taxon>Philodinidae</taxon>
        <taxon>Rotaria</taxon>
    </lineage>
</organism>
<reference evidence="2" key="1">
    <citation type="submission" date="2021-02" db="EMBL/GenBank/DDBJ databases">
        <authorList>
            <person name="Nowell W R."/>
        </authorList>
    </citation>
    <scope>NUCLEOTIDE SEQUENCE</scope>
</reference>
<protein>
    <submittedName>
        <fullName evidence="2">Uncharacterized protein</fullName>
    </submittedName>
</protein>
<dbReference type="OrthoDB" id="10007754at2759"/>
<name>A0A813U4I4_9BILA</name>
<feature type="transmembrane region" description="Helical" evidence="1">
    <location>
        <begin position="56"/>
        <end position="79"/>
    </location>
</feature>